<evidence type="ECO:0008006" key="4">
    <source>
        <dbReference type="Google" id="ProtNLM"/>
    </source>
</evidence>
<feature type="signal peptide" evidence="1">
    <location>
        <begin position="1"/>
        <end position="19"/>
    </location>
</feature>
<gene>
    <name evidence="2" type="ORF">NGM99_10960</name>
</gene>
<sequence length="146" mass="15522">MPSLLVVALSLIGVSAAFAQNASMTVELRPGISAKVIDLKRVPGQEIVQLDYEVVNNSSTAVNLAELGIGRVGYGLDEITLYDFPNKISFKIGVASECLCTQPPEAPLNSGETFKAWAWFAPPATSPGPFAVRFGSTLPIMDVPLQ</sequence>
<evidence type="ECO:0000256" key="1">
    <source>
        <dbReference type="SAM" id="SignalP"/>
    </source>
</evidence>
<organism evidence="2 3">
    <name type="scientific">Mesorhizobium liriopis</name>
    <dbReference type="NCBI Taxonomy" id="2953882"/>
    <lineage>
        <taxon>Bacteria</taxon>
        <taxon>Pseudomonadati</taxon>
        <taxon>Pseudomonadota</taxon>
        <taxon>Alphaproteobacteria</taxon>
        <taxon>Hyphomicrobiales</taxon>
        <taxon>Phyllobacteriaceae</taxon>
        <taxon>Mesorhizobium</taxon>
    </lineage>
</organism>
<proteinExistence type="predicted"/>
<comment type="caution">
    <text evidence="2">The sequence shown here is derived from an EMBL/GenBank/DDBJ whole genome shotgun (WGS) entry which is preliminary data.</text>
</comment>
<accession>A0ABT1C752</accession>
<dbReference type="Proteomes" id="UP001205906">
    <property type="component" value="Unassembled WGS sequence"/>
</dbReference>
<evidence type="ECO:0000313" key="3">
    <source>
        <dbReference type="Proteomes" id="UP001205906"/>
    </source>
</evidence>
<name>A0ABT1C752_9HYPH</name>
<dbReference type="RefSeq" id="WP_252818840.1">
    <property type="nucleotide sequence ID" value="NZ_JAMXQS010000005.1"/>
</dbReference>
<keyword evidence="3" id="KW-1185">Reference proteome</keyword>
<feature type="chain" id="PRO_5046113354" description="DUF1573 domain-containing protein" evidence="1">
    <location>
        <begin position="20"/>
        <end position="146"/>
    </location>
</feature>
<protein>
    <recommendedName>
        <fullName evidence="4">DUF1573 domain-containing protein</fullName>
    </recommendedName>
</protein>
<evidence type="ECO:0000313" key="2">
    <source>
        <dbReference type="EMBL" id="MCO6050303.1"/>
    </source>
</evidence>
<dbReference type="EMBL" id="JAMXQS010000005">
    <property type="protein sequence ID" value="MCO6050303.1"/>
    <property type="molecule type" value="Genomic_DNA"/>
</dbReference>
<keyword evidence="1" id="KW-0732">Signal</keyword>
<reference evidence="2 3" key="1">
    <citation type="submission" date="2022-06" db="EMBL/GenBank/DDBJ databases">
        <title>Mesorhizobium sp. strain RP14 Genome sequencing and assembly.</title>
        <authorList>
            <person name="Kim I."/>
        </authorList>
    </citation>
    <scope>NUCLEOTIDE SEQUENCE [LARGE SCALE GENOMIC DNA]</scope>
    <source>
        <strain evidence="3">RP14(2022)</strain>
    </source>
</reference>